<proteinExistence type="predicted"/>
<dbReference type="Proteomes" id="UP000013568">
    <property type="component" value="Unassembled WGS sequence"/>
</dbReference>
<accession>E9CLQ5</accession>
<reference evidence="2" key="1">
    <citation type="journal article" date="2011" name="Genome Biol. Evol.">
        <title>Massive genomic decay in Serratia symbiotica, a recently evolved symbiont of aphids.</title>
        <authorList>
            <person name="Burke G.R."/>
            <person name="Moran N.A."/>
        </authorList>
    </citation>
    <scope>NUCLEOTIDE SEQUENCE [LARGE SCALE GENOMIC DNA]</scope>
    <source>
        <strain evidence="2">Tucson</strain>
    </source>
</reference>
<dbReference type="HOGENOM" id="CLU_1766753_0_0_6"/>
<protein>
    <submittedName>
        <fullName evidence="1">Uncharacterized protein</fullName>
    </submittedName>
</protein>
<sequence length="147" mass="16722">MQYFARWQLLFRWIQPDQQASAFWRNAFDVDTVLIQTLVEAKTVREQHALPASVDVQFALSTLHVAGSNRVASASRLSAAIRAANTNAGLSCPFSWVMAVCALFAPQHDQRANQPDHQQYQRQQHQAEHQLVFIFAEHCGFTQREAQ</sequence>
<dbReference type="AlphaFoldDB" id="E9CLQ5"/>
<keyword evidence="2" id="KW-1185">Reference proteome</keyword>
<evidence type="ECO:0000313" key="2">
    <source>
        <dbReference type="Proteomes" id="UP000013568"/>
    </source>
</evidence>
<name>E9CLQ5_9GAMM</name>
<organism evidence="1 2">
    <name type="scientific">Serratia symbiotica str. Tucson</name>
    <dbReference type="NCBI Taxonomy" id="914128"/>
    <lineage>
        <taxon>Bacteria</taxon>
        <taxon>Pseudomonadati</taxon>
        <taxon>Pseudomonadota</taxon>
        <taxon>Gammaproteobacteria</taxon>
        <taxon>Enterobacterales</taxon>
        <taxon>Yersiniaceae</taxon>
        <taxon>Serratia</taxon>
        <taxon>Serratia symbiotica</taxon>
    </lineage>
</organism>
<gene>
    <name evidence="1" type="ORF">SSYM_1189</name>
</gene>
<dbReference type="EMBL" id="GL636107">
    <property type="protein sequence ID" value="EFW12567.1"/>
    <property type="molecule type" value="Genomic_DNA"/>
</dbReference>
<evidence type="ECO:0000313" key="1">
    <source>
        <dbReference type="EMBL" id="EFW12567.1"/>
    </source>
</evidence>